<dbReference type="PANTHER" id="PTHR33065">
    <property type="entry name" value="OS07G0486400 PROTEIN"/>
    <property type="match status" value="1"/>
</dbReference>
<name>A0A077RVX7_WHEAT</name>
<dbReference type="HOGENOM" id="CLU_030845_0_0_1"/>
<dbReference type="EMBL" id="HG670306">
    <property type="protein sequence ID" value="CDM81311.1"/>
    <property type="molecule type" value="Genomic_DNA"/>
</dbReference>
<dbReference type="PANTHER" id="PTHR33065:SF61">
    <property type="entry name" value="EXPRESSED PROTEIN"/>
    <property type="match status" value="1"/>
</dbReference>
<protein>
    <recommendedName>
        <fullName evidence="1">DUF6598 domain-containing protein</fullName>
    </recommendedName>
</protein>
<dbReference type="InterPro" id="IPR046533">
    <property type="entry name" value="DUF6598"/>
</dbReference>
<gene>
    <name evidence="2" type="ORF">TRAES_3BF014100100CFD_c1</name>
</gene>
<feature type="domain" description="DUF6598" evidence="1">
    <location>
        <begin position="70"/>
        <end position="311"/>
    </location>
</feature>
<accession>A0A077RVX7</accession>
<evidence type="ECO:0000259" key="1">
    <source>
        <dbReference type="Pfam" id="PF20241"/>
    </source>
</evidence>
<dbReference type="Gramene" id="TraesPARA_EIv1.0_1025400.1">
    <property type="protein sequence ID" value="TraesPARA_EIv1.0_1025400.1.CDS"/>
    <property type="gene ID" value="TraesPARA_EIv1.0_1025400"/>
</dbReference>
<dbReference type="Pfam" id="PF20241">
    <property type="entry name" value="DUF6598"/>
    <property type="match status" value="1"/>
</dbReference>
<reference evidence="2" key="1">
    <citation type="journal article" date="2014" name="Science">
        <title>Structural and functional partitioning of bread wheat chromosome 3B.</title>
        <authorList>
            <person name="Choulet F."/>
            <person name="Alberti A."/>
            <person name="Theil S."/>
            <person name="Glover N."/>
            <person name="Barbe V."/>
            <person name="Daron J."/>
            <person name="Pingault L."/>
            <person name="Sourdille P."/>
            <person name="Couloux A."/>
            <person name="Paux E."/>
            <person name="Leroy P."/>
            <person name="Mangenot S."/>
            <person name="Guilhot N."/>
            <person name="Le Gouis J."/>
            <person name="Balfourier F."/>
            <person name="Alaux M."/>
            <person name="Jamilloux V."/>
            <person name="Poulain J."/>
            <person name="Durand C."/>
            <person name="Bellec A."/>
            <person name="Gaspin C."/>
            <person name="Safar J."/>
            <person name="Dolezel J."/>
            <person name="Rogers J."/>
            <person name="Vandepoele K."/>
            <person name="Aury J.M."/>
            <person name="Mayer K."/>
            <person name="Berges H."/>
            <person name="Quesneville H."/>
            <person name="Wincker P."/>
            <person name="Feuillet C."/>
        </authorList>
    </citation>
    <scope>NUCLEOTIDE SEQUENCE</scope>
</reference>
<evidence type="ECO:0000313" key="2">
    <source>
        <dbReference type="EMBL" id="CDM81311.1"/>
    </source>
</evidence>
<dbReference type="AlphaFoldDB" id="A0A077RVX7"/>
<proteinExistence type="predicted"/>
<organism evidence="2">
    <name type="scientific">Triticum aestivum</name>
    <name type="common">Wheat</name>
    <dbReference type="NCBI Taxonomy" id="4565"/>
    <lineage>
        <taxon>Eukaryota</taxon>
        <taxon>Viridiplantae</taxon>
        <taxon>Streptophyta</taxon>
        <taxon>Embryophyta</taxon>
        <taxon>Tracheophyta</taxon>
        <taxon>Spermatophyta</taxon>
        <taxon>Magnoliopsida</taxon>
        <taxon>Liliopsida</taxon>
        <taxon>Poales</taxon>
        <taxon>Poaceae</taxon>
        <taxon>BOP clade</taxon>
        <taxon>Pooideae</taxon>
        <taxon>Triticodae</taxon>
        <taxon>Triticeae</taxon>
        <taxon>Triticinae</taxon>
        <taxon>Triticum</taxon>
    </lineage>
</organism>
<sequence length="318" mass="36146">MDASCATSRKEKEEREYLSMRMRRWAKESWNPNEDNKDLYTDRVWKTDELTCIPPMYYTDCGGGCPRENLQIFSIKVESIRGGLRWPLDVFGIVTARDTLRMEHKCNIVFARSRSNCQTITEQCPYLELTGPTRAVVADFDPGSFEVVLKVKGATECVDKDLSFLVLPLEERYQYCWYYTSKHSTLELTLRRVDRSVEATISLRIVAGSSWPRGIQGVFTASIASIDDAEVSLLSFEDDRLPVNADDGIIKLIRRVVSVESEHGELKVSATSWCANDEQDAMTNDIVFTPRFVGRSCGVLNVGTCKIQITVAWSLFDW</sequence>